<keyword evidence="6 12" id="KW-0472">Membrane</keyword>
<dbReference type="PROSITE" id="PS50262">
    <property type="entry name" value="G_PROTEIN_RECEP_F1_2"/>
    <property type="match status" value="1"/>
</dbReference>
<feature type="domain" description="G-protein coupled receptors family 1 profile" evidence="13">
    <location>
        <begin position="137"/>
        <end position="565"/>
    </location>
</feature>
<evidence type="ECO:0000256" key="11">
    <source>
        <dbReference type="SAM" id="MobiDB-lite"/>
    </source>
</evidence>
<evidence type="ECO:0000256" key="5">
    <source>
        <dbReference type="ARBA" id="ARBA00023040"/>
    </source>
</evidence>
<keyword evidence="4 12" id="KW-1133">Transmembrane helix</keyword>
<feature type="transmembrane region" description="Helical" evidence="12">
    <location>
        <begin position="188"/>
        <end position="217"/>
    </location>
</feature>
<dbReference type="PANTHER" id="PTHR24248:SF174">
    <property type="entry name" value="TYRAMINE_OCTOPAMINE RECEPTOR"/>
    <property type="match status" value="1"/>
</dbReference>
<comment type="similarity">
    <text evidence="10">Belongs to the G-protein coupled receptor 1 family.</text>
</comment>
<feature type="transmembrane region" description="Helical" evidence="12">
    <location>
        <begin position="20"/>
        <end position="43"/>
    </location>
</feature>
<evidence type="ECO:0000256" key="12">
    <source>
        <dbReference type="SAM" id="Phobius"/>
    </source>
</evidence>
<evidence type="ECO:0000313" key="15">
    <source>
        <dbReference type="Proteomes" id="UP000580250"/>
    </source>
</evidence>
<organism evidence="14 15">
    <name type="scientific">Meloidogyne enterolobii</name>
    <name type="common">Root-knot nematode worm</name>
    <name type="synonym">Meloidogyne mayaguensis</name>
    <dbReference type="NCBI Taxonomy" id="390850"/>
    <lineage>
        <taxon>Eukaryota</taxon>
        <taxon>Metazoa</taxon>
        <taxon>Ecdysozoa</taxon>
        <taxon>Nematoda</taxon>
        <taxon>Chromadorea</taxon>
        <taxon>Rhabditida</taxon>
        <taxon>Tylenchina</taxon>
        <taxon>Tylenchomorpha</taxon>
        <taxon>Tylenchoidea</taxon>
        <taxon>Meloidogynidae</taxon>
        <taxon>Meloidogyninae</taxon>
        <taxon>Meloidogyne</taxon>
    </lineage>
</organism>
<comment type="subcellular location">
    <subcellularLocation>
        <location evidence="1">Cell membrane</location>
        <topology evidence="1">Multi-pass membrane protein</topology>
    </subcellularLocation>
</comment>
<keyword evidence="8" id="KW-0325">Glycoprotein</keyword>
<evidence type="ECO:0000256" key="8">
    <source>
        <dbReference type="ARBA" id="ARBA00023180"/>
    </source>
</evidence>
<feature type="transmembrane region" description="Helical" evidence="12">
    <location>
        <begin position="513"/>
        <end position="534"/>
    </location>
</feature>
<dbReference type="PANTHER" id="PTHR24248">
    <property type="entry name" value="ADRENERGIC RECEPTOR-RELATED G-PROTEIN COUPLED RECEPTOR"/>
    <property type="match status" value="1"/>
</dbReference>
<dbReference type="InterPro" id="IPR017452">
    <property type="entry name" value="GPCR_Rhodpsn_7TM"/>
</dbReference>
<dbReference type="Gene3D" id="1.20.1070.10">
    <property type="entry name" value="Rhodopsin 7-helix transmembrane proteins"/>
    <property type="match status" value="2"/>
</dbReference>
<keyword evidence="3 10" id="KW-0812">Transmembrane</keyword>
<dbReference type="Proteomes" id="UP000580250">
    <property type="component" value="Unassembled WGS sequence"/>
</dbReference>
<accession>A0A6V7X926</accession>
<evidence type="ECO:0000256" key="10">
    <source>
        <dbReference type="RuleBase" id="RU000688"/>
    </source>
</evidence>
<reference evidence="14 15" key="1">
    <citation type="submission" date="2020-08" db="EMBL/GenBank/DDBJ databases">
        <authorList>
            <person name="Koutsovoulos G."/>
            <person name="Danchin GJ E."/>
        </authorList>
    </citation>
    <scope>NUCLEOTIDE SEQUENCE [LARGE SCALE GENOMIC DNA]</scope>
</reference>
<evidence type="ECO:0000256" key="9">
    <source>
        <dbReference type="ARBA" id="ARBA00023224"/>
    </source>
</evidence>
<dbReference type="GO" id="GO:0005886">
    <property type="term" value="C:plasma membrane"/>
    <property type="evidence" value="ECO:0007669"/>
    <property type="project" value="UniProtKB-SubCell"/>
</dbReference>
<dbReference type="InterPro" id="IPR002002">
    <property type="entry name" value="Octopmn_rcpt"/>
</dbReference>
<feature type="transmembrane region" description="Helical" evidence="12">
    <location>
        <begin position="280"/>
        <end position="305"/>
    </location>
</feature>
<name>A0A6V7X926_MELEN</name>
<dbReference type="EMBL" id="CAJEWN010001246">
    <property type="protein sequence ID" value="CAD2195809.1"/>
    <property type="molecule type" value="Genomic_DNA"/>
</dbReference>
<feature type="region of interest" description="Disordered" evidence="11">
    <location>
        <begin position="373"/>
        <end position="394"/>
    </location>
</feature>
<dbReference type="GO" id="GO:0004989">
    <property type="term" value="F:octopamine receptor activity"/>
    <property type="evidence" value="ECO:0007669"/>
    <property type="project" value="InterPro"/>
</dbReference>
<proteinExistence type="inferred from homology"/>
<dbReference type="OrthoDB" id="10010417at2759"/>
<evidence type="ECO:0000313" key="14">
    <source>
        <dbReference type="EMBL" id="CAD2195809.1"/>
    </source>
</evidence>
<gene>
    <name evidence="14" type="ORF">MENT_LOCUS48922</name>
</gene>
<dbReference type="PROSITE" id="PS00237">
    <property type="entry name" value="G_PROTEIN_RECEP_F1_1"/>
    <property type="match status" value="1"/>
</dbReference>
<dbReference type="Pfam" id="PF00001">
    <property type="entry name" value="7tm_1"/>
    <property type="match status" value="1"/>
</dbReference>
<dbReference type="SMART" id="SM01381">
    <property type="entry name" value="7TM_GPCR_Srsx"/>
    <property type="match status" value="1"/>
</dbReference>
<evidence type="ECO:0000256" key="6">
    <source>
        <dbReference type="ARBA" id="ARBA00023136"/>
    </source>
</evidence>
<keyword evidence="7 10" id="KW-0675">Receptor</keyword>
<evidence type="ECO:0000256" key="4">
    <source>
        <dbReference type="ARBA" id="ARBA00022989"/>
    </source>
</evidence>
<feature type="transmembrane region" description="Helical" evidence="12">
    <location>
        <begin position="157"/>
        <end position="176"/>
    </location>
</feature>
<comment type="caution">
    <text evidence="14">The sequence shown here is derived from an EMBL/GenBank/DDBJ whole genome shotgun (WGS) entry which is preliminary data.</text>
</comment>
<evidence type="ECO:0000256" key="1">
    <source>
        <dbReference type="ARBA" id="ARBA00004651"/>
    </source>
</evidence>
<dbReference type="SUPFAM" id="SSF81321">
    <property type="entry name" value="Family A G protein-coupled receptor-like"/>
    <property type="match status" value="1"/>
</dbReference>
<feature type="transmembrane region" description="Helical" evidence="12">
    <location>
        <begin position="549"/>
        <end position="568"/>
    </location>
</feature>
<keyword evidence="9 10" id="KW-0807">Transducer</keyword>
<feature type="transmembrane region" description="Helical" evidence="12">
    <location>
        <begin position="237"/>
        <end position="260"/>
    </location>
</feature>
<evidence type="ECO:0000256" key="3">
    <source>
        <dbReference type="ARBA" id="ARBA00022692"/>
    </source>
</evidence>
<dbReference type="InterPro" id="IPR000276">
    <property type="entry name" value="GPCR_Rhodpsn"/>
</dbReference>
<dbReference type="PRINTS" id="PR00664">
    <property type="entry name" value="OCTOPAMINER"/>
</dbReference>
<feature type="transmembrane region" description="Helical" evidence="12">
    <location>
        <begin position="120"/>
        <end position="145"/>
    </location>
</feature>
<evidence type="ECO:0000259" key="13">
    <source>
        <dbReference type="PROSITE" id="PS50262"/>
    </source>
</evidence>
<evidence type="ECO:0000256" key="2">
    <source>
        <dbReference type="ARBA" id="ARBA00022475"/>
    </source>
</evidence>
<evidence type="ECO:0000256" key="7">
    <source>
        <dbReference type="ARBA" id="ARBA00023170"/>
    </source>
</evidence>
<protein>
    <recommendedName>
        <fullName evidence="13">G-protein coupled receptors family 1 profile domain-containing protein</fullName>
    </recommendedName>
</protein>
<sequence>MSLNIHVRDLESVSGYIGEVNIRMFISVIFCGISIEMVFMNLFSLQNQVLNLIEPNSSLTEDSSSSSSSFSSIPSSNVFPFTSALAEVLNEGATINISNKLNENINISTTSNRALPALELILGTFTYFLIIGITILGNTLVILAVFNYRPLKKVQNYFIVSLAASDMLVAIIVMPLHVVKFLADGHWLLGVTICQLFTTADILLCTSSILNLCAIAIDRYRAIHDPIGYAQKRSLKLVGGTIVLVWVLSVVISVPPLIGWNDWTSQTLVDHCELTTEKAFVVYSACGSFFFPLAVMVVVYVKIFLNARQRIRKNRGRSALFKMAEEAGNRSQRAPVAAASVIALASATGAQIFRKSKRKKEIIIKERISSSSLRGTSSATNSSTGGGHDGNIKRGSINNIGNGVGGGGSGIDALLAQNSATNNLIKNGGTSFFPLPSTLEKRYSLSINLPLPINNLMTATSLDGIKQSADLLKEENLKEKDPLMIVENGGGICYQNLKQQKLVAKEKRAAKTIAVIIFVFTFCWLPFFCTYVIMPFCSGCYLHPKVHQAFVWLGYINSSLNPFLYGILNLEFRRAFRKILCPKRVQNAQRRKMSAPLIESKRKKSLIAAQK</sequence>
<keyword evidence="5 10" id="KW-0297">G-protein coupled receptor</keyword>
<dbReference type="PRINTS" id="PR00237">
    <property type="entry name" value="GPCRRHODOPSN"/>
</dbReference>
<keyword evidence="2" id="KW-1003">Cell membrane</keyword>
<feature type="compositionally biased region" description="Low complexity" evidence="11">
    <location>
        <begin position="373"/>
        <end position="383"/>
    </location>
</feature>
<dbReference type="AlphaFoldDB" id="A0A6V7X926"/>